<dbReference type="RefSeq" id="XP_010518597.1">
    <property type="nucleotide sequence ID" value="XM_010520295.1"/>
</dbReference>
<evidence type="ECO:0000256" key="1">
    <source>
        <dbReference type="SAM" id="MobiDB-lite"/>
    </source>
</evidence>
<dbReference type="PANTHER" id="PTHR47481">
    <property type="match status" value="1"/>
</dbReference>
<dbReference type="Proteomes" id="UP000694864">
    <property type="component" value="Chromosome 6"/>
</dbReference>
<dbReference type="GeneID" id="104793871"/>
<accession>A0ABM0ZPB2</accession>
<reference evidence="3" key="2">
    <citation type="submission" date="2025-08" db="UniProtKB">
        <authorList>
            <consortium name="RefSeq"/>
        </authorList>
    </citation>
    <scope>IDENTIFICATION</scope>
    <source>
        <tissue evidence="3">Leaf</tissue>
    </source>
</reference>
<organism evidence="2 3">
    <name type="scientific">Camelina sativa</name>
    <name type="common">False flax</name>
    <name type="synonym">Myagrum sativum</name>
    <dbReference type="NCBI Taxonomy" id="90675"/>
    <lineage>
        <taxon>Eukaryota</taxon>
        <taxon>Viridiplantae</taxon>
        <taxon>Streptophyta</taxon>
        <taxon>Embryophyta</taxon>
        <taxon>Tracheophyta</taxon>
        <taxon>Spermatophyta</taxon>
        <taxon>Magnoliopsida</taxon>
        <taxon>eudicotyledons</taxon>
        <taxon>Gunneridae</taxon>
        <taxon>Pentapetalae</taxon>
        <taxon>rosids</taxon>
        <taxon>malvids</taxon>
        <taxon>Brassicales</taxon>
        <taxon>Brassicaceae</taxon>
        <taxon>Camelineae</taxon>
        <taxon>Camelina</taxon>
    </lineage>
</organism>
<sequence length="306" mass="33506">MSATSEIVAPADASSLVNVNMSNVMKLTSTNFLMWKRQVHALCNGYDLAGYLDGSTTAPDATLTTEGTTTANPAYKHWQRQDQLLLSSILGAISLSVQPLLSKANTSAEIWSTLTNTYATPSRGHILQIREQLKQWKKGAKSIEDYFNGFTTRFDQLALLASPIPHEDQIDYILGGLPDEYKQVTDQIAGRDTPPSLTVLHEELINQELKIQMFLTASSSIPASANLASHRGHNTRGLQQSRGNNTMSQPRNQFHSRSISRGRGYQGRCQICGVQGHNARWCSQLQSSGRGYSHSSGGYQAASPPP</sequence>
<proteinExistence type="predicted"/>
<dbReference type="Pfam" id="PF14223">
    <property type="entry name" value="Retrotran_gag_2"/>
    <property type="match status" value="1"/>
</dbReference>
<keyword evidence="2" id="KW-1185">Reference proteome</keyword>
<dbReference type="PANTHER" id="PTHR47481:SF34">
    <property type="entry name" value="CCHC-TYPE DOMAIN-CONTAINING PROTEIN"/>
    <property type="match status" value="1"/>
</dbReference>
<evidence type="ECO:0000313" key="2">
    <source>
        <dbReference type="Proteomes" id="UP000694864"/>
    </source>
</evidence>
<protein>
    <submittedName>
        <fullName evidence="3">Uncharacterized protein LOC104793871</fullName>
    </submittedName>
</protein>
<reference evidence="2" key="1">
    <citation type="journal article" date="2014" name="Nat. Commun.">
        <title>The emerging biofuel crop Camelina sativa retains a highly undifferentiated hexaploid genome structure.</title>
        <authorList>
            <person name="Kagale S."/>
            <person name="Koh C."/>
            <person name="Nixon J."/>
            <person name="Bollina V."/>
            <person name="Clarke W.E."/>
            <person name="Tuteja R."/>
            <person name="Spillane C."/>
            <person name="Robinson S.J."/>
            <person name="Links M.G."/>
            <person name="Clarke C."/>
            <person name="Higgins E.E."/>
            <person name="Huebert T."/>
            <person name="Sharpe A.G."/>
            <person name="Parkin I.A."/>
        </authorList>
    </citation>
    <scope>NUCLEOTIDE SEQUENCE [LARGE SCALE GENOMIC DNA]</scope>
    <source>
        <strain evidence="2">cv. DH55</strain>
    </source>
</reference>
<gene>
    <name evidence="3" type="primary">LOC104793871</name>
</gene>
<feature type="region of interest" description="Disordered" evidence="1">
    <location>
        <begin position="228"/>
        <end position="261"/>
    </location>
</feature>
<evidence type="ECO:0000313" key="3">
    <source>
        <dbReference type="RefSeq" id="XP_010518597.1"/>
    </source>
</evidence>
<feature type="compositionally biased region" description="Polar residues" evidence="1">
    <location>
        <begin position="236"/>
        <end position="259"/>
    </location>
</feature>
<name>A0ABM0ZPB2_CAMSA</name>